<evidence type="ECO:0000256" key="1">
    <source>
        <dbReference type="SAM" id="MobiDB-lite"/>
    </source>
</evidence>
<organism evidence="2 3">
    <name type="scientific">Streptococcus suis D12</name>
    <dbReference type="NCBI Taxonomy" id="1004952"/>
    <lineage>
        <taxon>Bacteria</taxon>
        <taxon>Bacillati</taxon>
        <taxon>Bacillota</taxon>
        <taxon>Bacilli</taxon>
        <taxon>Lactobacillales</taxon>
        <taxon>Streptococcaceae</taxon>
        <taxon>Streptococcus</taxon>
    </lineage>
</organism>
<evidence type="ECO:0000313" key="3">
    <source>
        <dbReference type="Proteomes" id="UP000008845"/>
    </source>
</evidence>
<name>G7SHV6_STRSU</name>
<dbReference type="AlphaFoldDB" id="G7SHV6"/>
<gene>
    <name evidence="2" type="ORF">SSUD12_1146</name>
</gene>
<dbReference type="RefSeq" id="WP_014638098.1">
    <property type="nucleotide sequence ID" value="NC_017621.1"/>
</dbReference>
<feature type="region of interest" description="Disordered" evidence="1">
    <location>
        <begin position="51"/>
        <end position="71"/>
    </location>
</feature>
<dbReference type="EMBL" id="CP002644">
    <property type="protein sequence ID" value="AER19444.1"/>
    <property type="molecule type" value="Genomic_DNA"/>
</dbReference>
<sequence>MALIRKRKSQNRQRLGKFFEFISEDTTQQIITKNTDAVSNTKDLVDHLKSKDISDSIHNQENNNCDQETTE</sequence>
<dbReference type="Proteomes" id="UP000008845">
    <property type="component" value="Chromosome"/>
</dbReference>
<feature type="compositionally biased region" description="Polar residues" evidence="1">
    <location>
        <begin position="56"/>
        <end position="71"/>
    </location>
</feature>
<reference evidence="2 3" key="1">
    <citation type="journal article" date="2011" name="BMC Genomics">
        <title>Comparative Genomic Analysis of Streptococcus suis reveals significant genomic diversity among different serotypes.</title>
        <authorList>
            <person name="Zhang A."/>
            <person name="Yang M."/>
            <person name="Hu P."/>
            <person name="Wu J."/>
            <person name="Chen B."/>
            <person name="Hua Y."/>
            <person name="Yu J."/>
            <person name="Chen H."/>
            <person name="Xiao J."/>
            <person name="Jin M."/>
        </authorList>
    </citation>
    <scope>NUCLEOTIDE SEQUENCE [LARGE SCALE GENOMIC DNA]</scope>
    <source>
        <strain evidence="2">D12</strain>
    </source>
</reference>
<evidence type="ECO:0000313" key="2">
    <source>
        <dbReference type="EMBL" id="AER19444.1"/>
    </source>
</evidence>
<protein>
    <submittedName>
        <fullName evidence="2">Uncharacterized protein</fullName>
    </submittedName>
</protein>
<dbReference type="HOGENOM" id="CLU_2738457_0_0_9"/>
<proteinExistence type="predicted"/>
<dbReference type="KEGG" id="ssk:SSUD12_1146"/>
<accession>G7SHV6</accession>